<dbReference type="InterPro" id="IPR051465">
    <property type="entry name" value="Cell_Envelope_Struct_Comp"/>
</dbReference>
<feature type="domain" description="SLH" evidence="2">
    <location>
        <begin position="656"/>
        <end position="719"/>
    </location>
</feature>
<dbReference type="PANTHER" id="PTHR43308">
    <property type="entry name" value="OUTER MEMBRANE PROTEIN ALPHA-RELATED"/>
    <property type="match status" value="1"/>
</dbReference>
<dbReference type="PANTHER" id="PTHR43308:SF5">
    <property type="entry name" value="S-LAYER PROTEIN _ PEPTIDOGLYCAN ENDO-BETA-N-ACETYLGLUCOSAMINIDASE"/>
    <property type="match status" value="1"/>
</dbReference>
<keyword evidence="4" id="KW-1185">Reference proteome</keyword>
<feature type="domain" description="SLH" evidence="2">
    <location>
        <begin position="526"/>
        <end position="586"/>
    </location>
</feature>
<accession>A0A179IT29</accession>
<sequence length="768" mass="81066">MRRIFPAILSLLMVSIAFFAWPGPSRTEAAPPKAPPFSGHARTQSLEISALSGLDILKVVAGLSEARLDNQVQPPAQASGVPVELTLLNGKLPLLASQSSAPPDTSDDQERSSASETGVTVGLLTARSSAQWEKRDPVAAASTTTANLGIAGLITLGAIENSTAVKTSTDGSLSATARVHLADLSLLAGAIKIEAVDITATAIANGKPGGAQAKVDHAVARLRILGIPYTISGGQVLNIPGVAKISLSEGQTATAPDGTSASATGSGLTIQLLGLLFNGVTVQIGLADVAAAVPVGGIPFAPPSSEPAYTLEKVALSSTALPDETVDYQIRYRMLADSENVVIRDPLPKEVKFISASAGGRYDATDHAVIWNLGALKQDAAGVLTVTGRIDRNTQPGTVLENVAIISALDRKPLTSSPARIRIVSPAPYQISKVASHTSVEVGGIVEFRIAYRMLEDASAVEIVDPLPPYTTLLSTSGGGQYDPARRAVVWKLGEQPSGAGDVFIVRLKIDPRTPSGTLIRNAATISAAGRKPLTSSEAGVTVGAKVYLPFVAGYPDQTFKPHRLVTRAELASMVAHIMKLEAYTGHPIAYIDVPGHHWARKAIAAVTAKNLFPILRAQAFEPDRPATRAEIASVMVRMYDLDPIEFANPPGGAPPSPTFHDVSPSHWAYNAIETAVRLGFLDGYPDGTFRPNNPVTRAETVVILSKALGRGPLVDGQTAVRSHYRDVQRSDWYFGWIEGASRVAYRAVHVEGKGDMLETYLDDQPIW</sequence>
<gene>
    <name evidence="3" type="ORF">SA87_09605</name>
</gene>
<dbReference type="NCBIfam" id="NF040603">
    <property type="entry name" value="choice_anch_P"/>
    <property type="match status" value="1"/>
</dbReference>
<dbReference type="Gene3D" id="2.60.40.1170">
    <property type="entry name" value="Mu homology domain, subdomain B"/>
    <property type="match status" value="1"/>
</dbReference>
<reference evidence="3 4" key="1">
    <citation type="submission" date="2015-09" db="EMBL/GenBank/DDBJ databases">
        <title>Draft genome sequence of Hydrogenibacillus schlegelii DSM 2000.</title>
        <authorList>
            <person name="Hemp J."/>
        </authorList>
    </citation>
    <scope>NUCLEOTIDE SEQUENCE [LARGE SCALE GENOMIC DNA]</scope>
    <source>
        <strain evidence="3 4">MA 48</strain>
    </source>
</reference>
<dbReference type="Pfam" id="PF00395">
    <property type="entry name" value="SLH"/>
    <property type="match status" value="3"/>
</dbReference>
<evidence type="ECO:0000259" key="2">
    <source>
        <dbReference type="PROSITE" id="PS51272"/>
    </source>
</evidence>
<dbReference type="InterPro" id="IPR001119">
    <property type="entry name" value="SLH_dom"/>
</dbReference>
<evidence type="ECO:0000313" key="4">
    <source>
        <dbReference type="Proteomes" id="UP000243024"/>
    </source>
</evidence>
<feature type="region of interest" description="Disordered" evidence="1">
    <location>
        <begin position="96"/>
        <end position="119"/>
    </location>
</feature>
<dbReference type="Proteomes" id="UP000243024">
    <property type="component" value="Unassembled WGS sequence"/>
</dbReference>
<name>A0A179IT29_HYDSH</name>
<dbReference type="PROSITE" id="PS51272">
    <property type="entry name" value="SLH"/>
    <property type="match status" value="3"/>
</dbReference>
<comment type="caution">
    <text evidence="3">The sequence shown here is derived from an EMBL/GenBank/DDBJ whole genome shotgun (WGS) entry which is preliminary data.</text>
</comment>
<dbReference type="AlphaFoldDB" id="A0A179IT29"/>
<dbReference type="EMBL" id="JXBB01000012">
    <property type="protein sequence ID" value="OAR04751.1"/>
    <property type="molecule type" value="Genomic_DNA"/>
</dbReference>
<organism evidence="3 4">
    <name type="scientific">Hydrogenibacillus schlegelii</name>
    <name type="common">Bacillus schlegelii</name>
    <dbReference type="NCBI Taxonomy" id="1484"/>
    <lineage>
        <taxon>Bacteria</taxon>
        <taxon>Bacillati</taxon>
        <taxon>Bacillota</taxon>
        <taxon>Bacilli</taxon>
        <taxon>Bacillales</taxon>
        <taxon>Bacillales Family X. Incertae Sedis</taxon>
        <taxon>Hydrogenibacillus</taxon>
    </lineage>
</organism>
<proteinExistence type="predicted"/>
<dbReference type="Pfam" id="PF01345">
    <property type="entry name" value="DUF11"/>
    <property type="match status" value="2"/>
</dbReference>
<dbReference type="STRING" id="1484.SA87_09605"/>
<evidence type="ECO:0000256" key="1">
    <source>
        <dbReference type="SAM" id="MobiDB-lite"/>
    </source>
</evidence>
<feature type="domain" description="SLH" evidence="2">
    <location>
        <begin position="587"/>
        <end position="650"/>
    </location>
</feature>
<evidence type="ECO:0000313" key="3">
    <source>
        <dbReference type="EMBL" id="OAR04751.1"/>
    </source>
</evidence>
<protein>
    <recommendedName>
        <fullName evidence="2">SLH domain-containing protein</fullName>
    </recommendedName>
</protein>
<dbReference type="InterPro" id="IPR001434">
    <property type="entry name" value="OmcB-like_DUF11"/>
</dbReference>